<comment type="similarity">
    <text evidence="2">Belongs to the Nudix hydrolase family.</text>
</comment>
<dbReference type="GO" id="GO:0044715">
    <property type="term" value="F:8-oxo-dGDP phosphatase activity"/>
    <property type="evidence" value="ECO:0007669"/>
    <property type="project" value="TreeGrafter"/>
</dbReference>
<evidence type="ECO:0000256" key="13">
    <source>
        <dbReference type="ARBA" id="ARBA00040794"/>
    </source>
</evidence>
<comment type="catalytic activity">
    <reaction evidence="10">
        <text>8-oxo-dGTP + H2O = 8-oxo-dGMP + diphosphate + H(+)</text>
        <dbReference type="Rhea" id="RHEA:31575"/>
        <dbReference type="ChEBI" id="CHEBI:15377"/>
        <dbReference type="ChEBI" id="CHEBI:15378"/>
        <dbReference type="ChEBI" id="CHEBI:33019"/>
        <dbReference type="ChEBI" id="CHEBI:63224"/>
        <dbReference type="ChEBI" id="CHEBI:77896"/>
        <dbReference type="EC" id="3.6.1.55"/>
    </reaction>
</comment>
<keyword evidence="5" id="KW-0479">Metal-binding</keyword>
<dbReference type="InterPro" id="IPR020084">
    <property type="entry name" value="NUDIX_hydrolase_CS"/>
</dbReference>
<dbReference type="GO" id="GO:0006281">
    <property type="term" value="P:DNA repair"/>
    <property type="evidence" value="ECO:0007669"/>
    <property type="project" value="UniProtKB-KW"/>
</dbReference>
<comment type="catalytic activity">
    <reaction evidence="11">
        <text>8-oxo-GTP + H2O = 8-oxo-GMP + diphosphate + H(+)</text>
        <dbReference type="Rhea" id="RHEA:67616"/>
        <dbReference type="ChEBI" id="CHEBI:15377"/>
        <dbReference type="ChEBI" id="CHEBI:15378"/>
        <dbReference type="ChEBI" id="CHEBI:33019"/>
        <dbReference type="ChEBI" id="CHEBI:143553"/>
        <dbReference type="ChEBI" id="CHEBI:145694"/>
    </reaction>
</comment>
<dbReference type="Pfam" id="PF02581">
    <property type="entry name" value="TMP-TENI"/>
    <property type="match status" value="1"/>
</dbReference>
<evidence type="ECO:0000313" key="18">
    <source>
        <dbReference type="EMBL" id="EGV19588.1"/>
    </source>
</evidence>
<dbReference type="Gene3D" id="3.20.20.70">
    <property type="entry name" value="Aldolase class I"/>
    <property type="match status" value="1"/>
</dbReference>
<keyword evidence="4" id="KW-0235">DNA replication</keyword>
<dbReference type="Pfam" id="PF14815">
    <property type="entry name" value="NUDIX_4"/>
    <property type="match status" value="1"/>
</dbReference>
<dbReference type="OrthoDB" id="9810648at2"/>
<evidence type="ECO:0000256" key="15">
    <source>
        <dbReference type="ARBA" id="ARBA00041979"/>
    </source>
</evidence>
<dbReference type="GO" id="GO:0044716">
    <property type="term" value="F:8-oxo-GDP phosphatase activity"/>
    <property type="evidence" value="ECO:0007669"/>
    <property type="project" value="TreeGrafter"/>
</dbReference>
<dbReference type="PROSITE" id="PS51462">
    <property type="entry name" value="NUDIX"/>
    <property type="match status" value="1"/>
</dbReference>
<evidence type="ECO:0000256" key="8">
    <source>
        <dbReference type="ARBA" id="ARBA00022842"/>
    </source>
</evidence>
<feature type="domain" description="Nudix hydrolase" evidence="17">
    <location>
        <begin position="1"/>
        <end position="124"/>
    </location>
</feature>
<evidence type="ECO:0000256" key="2">
    <source>
        <dbReference type="ARBA" id="ARBA00005582"/>
    </source>
</evidence>
<dbReference type="EC" id="3.6.1.55" evidence="12"/>
<dbReference type="PROSITE" id="PS00893">
    <property type="entry name" value="NUDIX_BOX"/>
    <property type="match status" value="1"/>
</dbReference>
<evidence type="ECO:0000256" key="14">
    <source>
        <dbReference type="ARBA" id="ARBA00041592"/>
    </source>
</evidence>
<proteinExistence type="inferred from homology"/>
<name>F9U8H6_9GAMM</name>
<comment type="cofactor">
    <cofactor evidence="1">
        <name>Mg(2+)</name>
        <dbReference type="ChEBI" id="CHEBI:18420"/>
    </cofactor>
</comment>
<evidence type="ECO:0000256" key="11">
    <source>
        <dbReference type="ARBA" id="ARBA00036904"/>
    </source>
</evidence>
<reference evidence="18 19" key="1">
    <citation type="submission" date="2011-06" db="EMBL/GenBank/DDBJ databases">
        <title>The draft genome of Thiocapsa marina 5811.</title>
        <authorList>
            <consortium name="US DOE Joint Genome Institute (JGI-PGF)"/>
            <person name="Lucas S."/>
            <person name="Han J."/>
            <person name="Cheng J.-F."/>
            <person name="Goodwin L."/>
            <person name="Pitluck S."/>
            <person name="Peters L."/>
            <person name="Land M.L."/>
            <person name="Hauser L."/>
            <person name="Vogl K."/>
            <person name="Liu Z."/>
            <person name="Imhoff J."/>
            <person name="Thiel V."/>
            <person name="Frigaard N.-U."/>
            <person name="Bryant D."/>
            <person name="Woyke T.J."/>
        </authorList>
    </citation>
    <scope>NUCLEOTIDE SEQUENCE [LARGE SCALE GENOMIC DNA]</scope>
    <source>
        <strain evidence="18 19">5811</strain>
    </source>
</reference>
<dbReference type="AlphaFoldDB" id="F9U8H6"/>
<protein>
    <recommendedName>
        <fullName evidence="13">8-oxo-dGTP diphosphatase</fullName>
        <ecNumber evidence="12">3.6.1.55</ecNumber>
    </recommendedName>
    <alternativeName>
        <fullName evidence="16">7,8-dihydro-8-oxoguanine-triphosphatase</fullName>
    </alternativeName>
    <alternativeName>
        <fullName evidence="15">Mutator protein MutT</fullName>
    </alternativeName>
    <alternativeName>
        <fullName evidence="14">dGTP pyrophosphohydrolase</fullName>
    </alternativeName>
</protein>
<keyword evidence="6" id="KW-0227">DNA damage</keyword>
<evidence type="ECO:0000256" key="5">
    <source>
        <dbReference type="ARBA" id="ARBA00022723"/>
    </source>
</evidence>
<evidence type="ECO:0000256" key="9">
    <source>
        <dbReference type="ARBA" id="ARBA00023204"/>
    </source>
</evidence>
<keyword evidence="7" id="KW-0378">Hydrolase</keyword>
<dbReference type="PANTHER" id="PTHR47707:SF1">
    <property type="entry name" value="NUDIX HYDROLASE FAMILY PROTEIN"/>
    <property type="match status" value="1"/>
</dbReference>
<dbReference type="Gene3D" id="3.90.79.10">
    <property type="entry name" value="Nucleoside Triphosphate Pyrophosphohydrolase"/>
    <property type="match status" value="1"/>
</dbReference>
<evidence type="ECO:0000259" key="17">
    <source>
        <dbReference type="PROSITE" id="PS51462"/>
    </source>
</evidence>
<dbReference type="eggNOG" id="COG0494">
    <property type="taxonomic scope" value="Bacteria"/>
</dbReference>
<dbReference type="InterPro" id="IPR000086">
    <property type="entry name" value="NUDIX_hydrolase_dom"/>
</dbReference>
<dbReference type="InterPro" id="IPR036206">
    <property type="entry name" value="ThiamineP_synth_sf"/>
</dbReference>
<keyword evidence="3" id="KW-0515">Mutator protein</keyword>
<evidence type="ECO:0000313" key="19">
    <source>
        <dbReference type="Proteomes" id="UP000005459"/>
    </source>
</evidence>
<dbReference type="GO" id="GO:0046872">
    <property type="term" value="F:metal ion binding"/>
    <property type="evidence" value="ECO:0007669"/>
    <property type="project" value="UniProtKB-KW"/>
</dbReference>
<dbReference type="GO" id="GO:0008413">
    <property type="term" value="F:8-oxo-7,8-dihydroguanosine triphosphate pyrophosphatase activity"/>
    <property type="evidence" value="ECO:0007669"/>
    <property type="project" value="TreeGrafter"/>
</dbReference>
<dbReference type="SUPFAM" id="SSF55811">
    <property type="entry name" value="Nudix"/>
    <property type="match status" value="1"/>
</dbReference>
<dbReference type="InterPro" id="IPR020476">
    <property type="entry name" value="Nudix_hydrolase"/>
</dbReference>
<evidence type="ECO:0000256" key="12">
    <source>
        <dbReference type="ARBA" id="ARBA00038905"/>
    </source>
</evidence>
<dbReference type="PANTHER" id="PTHR47707">
    <property type="entry name" value="8-OXO-DGTP DIPHOSPHATASE"/>
    <property type="match status" value="1"/>
</dbReference>
<evidence type="ECO:0000256" key="4">
    <source>
        <dbReference type="ARBA" id="ARBA00022705"/>
    </source>
</evidence>
<evidence type="ECO:0000256" key="16">
    <source>
        <dbReference type="ARBA" id="ARBA00042798"/>
    </source>
</evidence>
<evidence type="ECO:0000256" key="1">
    <source>
        <dbReference type="ARBA" id="ARBA00001946"/>
    </source>
</evidence>
<dbReference type="EMBL" id="AFWV01000003">
    <property type="protein sequence ID" value="EGV19588.1"/>
    <property type="molecule type" value="Genomic_DNA"/>
</dbReference>
<evidence type="ECO:0000256" key="6">
    <source>
        <dbReference type="ARBA" id="ARBA00022763"/>
    </source>
</evidence>
<dbReference type="SUPFAM" id="SSF51391">
    <property type="entry name" value="Thiamin phosphate synthase"/>
    <property type="match status" value="1"/>
</dbReference>
<keyword evidence="9" id="KW-0234">DNA repair</keyword>
<dbReference type="GO" id="GO:0006260">
    <property type="term" value="P:DNA replication"/>
    <property type="evidence" value="ECO:0007669"/>
    <property type="project" value="UniProtKB-KW"/>
</dbReference>
<dbReference type="InterPro" id="IPR015797">
    <property type="entry name" value="NUDIX_hydrolase-like_dom_sf"/>
</dbReference>
<sequence length="308" mass="32843">MVGAISDSAGRVLVTKRPDHVHQGGLWEFPGGKLEPGESPEQGLARELAEELGIEVRDSRPLIRIRHHYGDRHVLLDVRRVESYAGIPAGLEGQPLAWQSPETLDPGCFPAADRPIITALRLPACILITGSDPLEPEVFLARIAQAVAGGIKLVQLRAHGLNQGAYGDLARRAFVLCAQGGARLLLNRDPDETLGIPRHGLHLGGQALARLTERPGRPDDLVGASCHAADDLLRAARLGLDYALLSPVQPTASHPEAEPLGWQRFAELTDAATLPVYALGGVTGADLDVAREHGAQGVAGIRGFWSID</sequence>
<dbReference type="InterPro" id="IPR047127">
    <property type="entry name" value="MutT-like"/>
</dbReference>
<dbReference type="STRING" id="768671.ThimaDRAFT_1034"/>
<dbReference type="InterPro" id="IPR022998">
    <property type="entry name" value="ThiamineP_synth_TenI"/>
</dbReference>
<dbReference type="PRINTS" id="PR00502">
    <property type="entry name" value="NUDIXFAMILY"/>
</dbReference>
<keyword evidence="8" id="KW-0460">Magnesium</keyword>
<gene>
    <name evidence="18" type="ORF">ThimaDRAFT_1034</name>
</gene>
<dbReference type="GO" id="GO:0009228">
    <property type="term" value="P:thiamine biosynthetic process"/>
    <property type="evidence" value="ECO:0007669"/>
    <property type="project" value="UniProtKB-KW"/>
</dbReference>
<evidence type="ECO:0000256" key="10">
    <source>
        <dbReference type="ARBA" id="ARBA00035861"/>
    </source>
</evidence>
<dbReference type="CDD" id="cd03425">
    <property type="entry name" value="NUDIX_MutT_NudA_like"/>
    <property type="match status" value="1"/>
</dbReference>
<evidence type="ECO:0000256" key="3">
    <source>
        <dbReference type="ARBA" id="ARBA00022457"/>
    </source>
</evidence>
<keyword evidence="19" id="KW-1185">Reference proteome</keyword>
<dbReference type="Proteomes" id="UP000005459">
    <property type="component" value="Unassembled WGS sequence"/>
</dbReference>
<dbReference type="PATRIC" id="fig|768671.3.peg.1106"/>
<dbReference type="NCBIfam" id="NF006530">
    <property type="entry name" value="PRK08999.1"/>
    <property type="match status" value="1"/>
</dbReference>
<dbReference type="eggNOG" id="COG0352">
    <property type="taxonomic scope" value="Bacteria"/>
</dbReference>
<dbReference type="GO" id="GO:0035539">
    <property type="term" value="F:8-oxo-7,8-dihydrodeoxyguanosine triphosphate pyrophosphatase activity"/>
    <property type="evidence" value="ECO:0007669"/>
    <property type="project" value="UniProtKB-EC"/>
</dbReference>
<organism evidence="18 19">
    <name type="scientific">Thiocapsa marina 5811</name>
    <dbReference type="NCBI Taxonomy" id="768671"/>
    <lineage>
        <taxon>Bacteria</taxon>
        <taxon>Pseudomonadati</taxon>
        <taxon>Pseudomonadota</taxon>
        <taxon>Gammaproteobacteria</taxon>
        <taxon>Chromatiales</taxon>
        <taxon>Chromatiaceae</taxon>
        <taxon>Thiocapsa</taxon>
    </lineage>
</organism>
<dbReference type="CDD" id="cd00564">
    <property type="entry name" value="TMP_TenI"/>
    <property type="match status" value="1"/>
</dbReference>
<accession>F9U8H6</accession>
<dbReference type="InterPro" id="IPR029119">
    <property type="entry name" value="MutY_C"/>
</dbReference>
<evidence type="ECO:0000256" key="7">
    <source>
        <dbReference type="ARBA" id="ARBA00022801"/>
    </source>
</evidence>
<dbReference type="InterPro" id="IPR013785">
    <property type="entry name" value="Aldolase_TIM"/>
</dbReference>